<dbReference type="PANTHER" id="PTHR42756:SF1">
    <property type="entry name" value="TRANSCRIPTIONAL REPRESSOR OF EMRAB OPERON"/>
    <property type="match status" value="1"/>
</dbReference>
<dbReference type="EMBL" id="FNJW01000008">
    <property type="protein sequence ID" value="SDQ11094.1"/>
    <property type="molecule type" value="Genomic_DNA"/>
</dbReference>
<dbReference type="SMART" id="SM00347">
    <property type="entry name" value="HTH_MARR"/>
    <property type="match status" value="1"/>
</dbReference>
<dbReference type="InterPro" id="IPR000835">
    <property type="entry name" value="HTH_MarR-typ"/>
</dbReference>
<keyword evidence="1" id="KW-0805">Transcription regulation</keyword>
<proteinExistence type="predicted"/>
<dbReference type="OrthoDB" id="9799747at2"/>
<dbReference type="PANTHER" id="PTHR42756">
    <property type="entry name" value="TRANSCRIPTIONAL REGULATOR, MARR"/>
    <property type="match status" value="1"/>
</dbReference>
<dbReference type="PRINTS" id="PR00598">
    <property type="entry name" value="HTHMARR"/>
</dbReference>
<keyword evidence="6" id="KW-1185">Reference proteome</keyword>
<dbReference type="InterPro" id="IPR036390">
    <property type="entry name" value="WH_DNA-bd_sf"/>
</dbReference>
<dbReference type="GO" id="GO:0003700">
    <property type="term" value="F:DNA-binding transcription factor activity"/>
    <property type="evidence" value="ECO:0007669"/>
    <property type="project" value="InterPro"/>
</dbReference>
<name>A0A1H0Y7F3_9LACT</name>
<dbReference type="RefSeq" id="WP_035023183.1">
    <property type="nucleotide sequence ID" value="NZ_FNJW01000008.1"/>
</dbReference>
<accession>A0A1H0Y7F3</accession>
<gene>
    <name evidence="5" type="ORF">SAMN04487752_0752</name>
</gene>
<reference evidence="6" key="1">
    <citation type="submission" date="2016-10" db="EMBL/GenBank/DDBJ databases">
        <authorList>
            <person name="Varghese N."/>
            <person name="Submissions S."/>
        </authorList>
    </citation>
    <scope>NUCLEOTIDE SEQUENCE [LARGE SCALE GENOMIC DNA]</scope>
    <source>
        <strain evidence="6">MPL-11</strain>
    </source>
</reference>
<dbReference type="AlphaFoldDB" id="A0A1H0Y7F3"/>
<dbReference type="GO" id="GO:0003677">
    <property type="term" value="F:DNA binding"/>
    <property type="evidence" value="ECO:0007669"/>
    <property type="project" value="UniProtKB-KW"/>
</dbReference>
<dbReference type="PROSITE" id="PS50995">
    <property type="entry name" value="HTH_MARR_2"/>
    <property type="match status" value="1"/>
</dbReference>
<dbReference type="Pfam" id="PF01047">
    <property type="entry name" value="MarR"/>
    <property type="match status" value="1"/>
</dbReference>
<evidence type="ECO:0000313" key="5">
    <source>
        <dbReference type="EMBL" id="SDQ11094.1"/>
    </source>
</evidence>
<dbReference type="SUPFAM" id="SSF46785">
    <property type="entry name" value="Winged helix' DNA-binding domain"/>
    <property type="match status" value="1"/>
</dbReference>
<protein>
    <submittedName>
        <fullName evidence="5">Transcriptional regulator, MarR family</fullName>
    </submittedName>
</protein>
<evidence type="ECO:0000256" key="1">
    <source>
        <dbReference type="ARBA" id="ARBA00023015"/>
    </source>
</evidence>
<dbReference type="InterPro" id="IPR036388">
    <property type="entry name" value="WH-like_DNA-bd_sf"/>
</dbReference>
<dbReference type="InterPro" id="IPR023187">
    <property type="entry name" value="Tscrpt_reg_MarR-type_CS"/>
</dbReference>
<evidence type="ECO:0000256" key="3">
    <source>
        <dbReference type="ARBA" id="ARBA00023163"/>
    </source>
</evidence>
<organism evidence="5 6">
    <name type="scientific">Carnobacterium viridans</name>
    <dbReference type="NCBI Taxonomy" id="174587"/>
    <lineage>
        <taxon>Bacteria</taxon>
        <taxon>Bacillati</taxon>
        <taxon>Bacillota</taxon>
        <taxon>Bacilli</taxon>
        <taxon>Lactobacillales</taxon>
        <taxon>Carnobacteriaceae</taxon>
        <taxon>Carnobacterium</taxon>
    </lineage>
</organism>
<dbReference type="Gene3D" id="1.10.10.10">
    <property type="entry name" value="Winged helix-like DNA-binding domain superfamily/Winged helix DNA-binding domain"/>
    <property type="match status" value="1"/>
</dbReference>
<dbReference type="Proteomes" id="UP000199481">
    <property type="component" value="Unassembled WGS sequence"/>
</dbReference>
<evidence type="ECO:0000259" key="4">
    <source>
        <dbReference type="PROSITE" id="PS50995"/>
    </source>
</evidence>
<feature type="domain" description="HTH marR-type" evidence="4">
    <location>
        <begin position="1"/>
        <end position="139"/>
    </location>
</feature>
<keyword evidence="2" id="KW-0238">DNA-binding</keyword>
<evidence type="ECO:0000313" key="6">
    <source>
        <dbReference type="Proteomes" id="UP000199481"/>
    </source>
</evidence>
<evidence type="ECO:0000256" key="2">
    <source>
        <dbReference type="ARBA" id="ARBA00023125"/>
    </source>
</evidence>
<dbReference type="PROSITE" id="PS01117">
    <property type="entry name" value="HTH_MARR_1"/>
    <property type="match status" value="1"/>
</dbReference>
<keyword evidence="3" id="KW-0804">Transcription</keyword>
<sequence length="145" mass="16240">MEDSTKALKALTVLLKSSSSVLDVIKKDMIKYGLNPTEFSVLELLYSKGDQPIQYIGKKILLASSSITYVVDKLENKGFIQRCPSAKDRRVTNIAISEKGTAFMENAFPKHEELISSMFDVLNEEELTTLTELLKKVGYHASSFK</sequence>